<protein>
    <recommendedName>
        <fullName evidence="2">DUF2423 domain-containing protein</fullName>
    </recommendedName>
</protein>
<name>A0A1V6PPL6_PENDC</name>
<dbReference type="InterPro" id="IPR019434">
    <property type="entry name" value="DUF2423"/>
</dbReference>
<feature type="compositionally biased region" description="Basic residues" evidence="1">
    <location>
        <begin position="111"/>
        <end position="120"/>
    </location>
</feature>
<evidence type="ECO:0000313" key="4">
    <source>
        <dbReference type="Proteomes" id="UP000191522"/>
    </source>
</evidence>
<proteinExistence type="predicted"/>
<feature type="domain" description="DUF2423" evidence="2">
    <location>
        <begin position="1"/>
        <end position="44"/>
    </location>
</feature>
<dbReference type="OMA" id="PIIREHK"/>
<evidence type="ECO:0000259" key="2">
    <source>
        <dbReference type="Pfam" id="PF10338"/>
    </source>
</evidence>
<accession>A0A1V6PPL6</accession>
<dbReference type="EMBL" id="MDYL01000001">
    <property type="protein sequence ID" value="OQD78622.1"/>
    <property type="molecule type" value="Genomic_DNA"/>
</dbReference>
<feature type="compositionally biased region" description="Basic residues" evidence="1">
    <location>
        <begin position="9"/>
        <end position="21"/>
    </location>
</feature>
<dbReference type="PANTHER" id="PTHR28219">
    <property type="entry name" value="UPF0642 PROTEIN YBL028C"/>
    <property type="match status" value="1"/>
</dbReference>
<dbReference type="GO" id="GO:0030687">
    <property type="term" value="C:preribosome, large subunit precursor"/>
    <property type="evidence" value="ECO:0007669"/>
    <property type="project" value="TreeGrafter"/>
</dbReference>
<evidence type="ECO:0000313" key="3">
    <source>
        <dbReference type="EMBL" id="OQD78622.1"/>
    </source>
</evidence>
<comment type="caution">
    <text evidence="3">The sequence shown here is derived from an EMBL/GenBank/DDBJ whole genome shotgun (WGS) entry which is preliminary data.</text>
</comment>
<dbReference type="Pfam" id="PF10338">
    <property type="entry name" value="YBL028C_N"/>
    <property type="match status" value="1"/>
</dbReference>
<feature type="compositionally biased region" description="Basic residues" evidence="1">
    <location>
        <begin position="85"/>
        <end position="100"/>
    </location>
</feature>
<reference evidence="4" key="1">
    <citation type="journal article" date="2017" name="Nat. Microbiol.">
        <title>Global analysis of biosynthetic gene clusters reveals vast potential of secondary metabolite production in Penicillium species.</title>
        <authorList>
            <person name="Nielsen J.C."/>
            <person name="Grijseels S."/>
            <person name="Prigent S."/>
            <person name="Ji B."/>
            <person name="Dainat J."/>
            <person name="Nielsen K.F."/>
            <person name="Frisvad J.C."/>
            <person name="Workman M."/>
            <person name="Nielsen J."/>
        </authorList>
    </citation>
    <scope>NUCLEOTIDE SEQUENCE [LARGE SCALE GENOMIC DNA]</scope>
    <source>
        <strain evidence="4">IBT 11843</strain>
    </source>
</reference>
<feature type="region of interest" description="Disordered" evidence="1">
    <location>
        <begin position="1"/>
        <end position="120"/>
    </location>
</feature>
<dbReference type="AlphaFoldDB" id="A0A1V6PPL6"/>
<dbReference type="OrthoDB" id="4087970at2759"/>
<gene>
    <name evidence="3" type="ORF">PENDEC_c001G03695</name>
</gene>
<keyword evidence="4" id="KW-1185">Reference proteome</keyword>
<dbReference type="PANTHER" id="PTHR28219:SF1">
    <property type="entry name" value="UPF0642 PROTEIN YBL028C"/>
    <property type="match status" value="1"/>
</dbReference>
<evidence type="ECO:0000256" key="1">
    <source>
        <dbReference type="SAM" id="MobiDB-lite"/>
    </source>
</evidence>
<organism evidence="3 4">
    <name type="scientific">Penicillium decumbens</name>
    <dbReference type="NCBI Taxonomy" id="69771"/>
    <lineage>
        <taxon>Eukaryota</taxon>
        <taxon>Fungi</taxon>
        <taxon>Dikarya</taxon>
        <taxon>Ascomycota</taxon>
        <taxon>Pezizomycotina</taxon>
        <taxon>Eurotiomycetes</taxon>
        <taxon>Eurotiomycetidae</taxon>
        <taxon>Eurotiales</taxon>
        <taxon>Aspergillaceae</taxon>
        <taxon>Penicillium</taxon>
    </lineage>
</organism>
<sequence length="120" mass="13378">MAKSIRASVSKRNRANLRKKIAGPAVDARTERLAAKLQELASQPKPERPVKSQMEIETDDTADQNQGNDKATAADEDMDVDTKISKSRKKPARIQKRNQKPRNSITFKAPSKGKKGPKRK</sequence>
<dbReference type="Proteomes" id="UP000191522">
    <property type="component" value="Unassembled WGS sequence"/>
</dbReference>